<keyword evidence="11" id="KW-0012">Acyltransferase</keyword>
<dbReference type="GO" id="GO:0043811">
    <property type="term" value="F:phosphate:acyl-[acyl carrier protein] acyltransferase activity"/>
    <property type="evidence" value="ECO:0007669"/>
    <property type="project" value="UniProtKB-UniRule"/>
</dbReference>
<evidence type="ECO:0000256" key="3">
    <source>
        <dbReference type="ARBA" id="ARBA00022516"/>
    </source>
</evidence>
<evidence type="ECO:0000256" key="10">
    <source>
        <dbReference type="HAMAP-Rule" id="MF_00019"/>
    </source>
</evidence>
<organism evidence="11 12">
    <name type="scientific">Candidatus Avichristensenella intestinipullorum</name>
    <dbReference type="NCBI Taxonomy" id="2840693"/>
    <lineage>
        <taxon>Bacteria</taxon>
        <taxon>Bacillati</taxon>
        <taxon>Bacillota</taxon>
        <taxon>Clostridia</taxon>
        <taxon>Candidatus Avichristensenella</taxon>
    </lineage>
</organism>
<reference evidence="11" key="1">
    <citation type="submission" date="2020-10" db="EMBL/GenBank/DDBJ databases">
        <authorList>
            <person name="Gilroy R."/>
        </authorList>
    </citation>
    <scope>NUCLEOTIDE SEQUENCE</scope>
    <source>
        <strain evidence="11">ChiHile30-977</strain>
    </source>
</reference>
<evidence type="ECO:0000256" key="1">
    <source>
        <dbReference type="ARBA" id="ARBA00001232"/>
    </source>
</evidence>
<evidence type="ECO:0000313" key="12">
    <source>
        <dbReference type="Proteomes" id="UP000886819"/>
    </source>
</evidence>
<dbReference type="HAMAP" id="MF_00019">
    <property type="entry name" value="PlsX"/>
    <property type="match status" value="1"/>
</dbReference>
<gene>
    <name evidence="10 11" type="primary">plsX</name>
    <name evidence="11" type="ORF">IAA66_06290</name>
</gene>
<evidence type="ECO:0000313" key="11">
    <source>
        <dbReference type="EMBL" id="HIQ63182.1"/>
    </source>
</evidence>
<dbReference type="PIRSF" id="PIRSF002465">
    <property type="entry name" value="Phsphlp_syn_PlsX"/>
    <property type="match status" value="1"/>
</dbReference>
<comment type="pathway">
    <text evidence="10">Lipid metabolism; phospholipid metabolism.</text>
</comment>
<protein>
    <recommendedName>
        <fullName evidence="8 10">Phosphate acyltransferase</fullName>
        <ecNumber evidence="8 10">2.3.1.274</ecNumber>
    </recommendedName>
    <alternativeName>
        <fullName evidence="10">Acyl-ACP phosphotransacylase</fullName>
    </alternativeName>
    <alternativeName>
        <fullName evidence="10">Acyl-[acyl-carrier-protein]--phosphate acyltransferase</fullName>
    </alternativeName>
    <alternativeName>
        <fullName evidence="10">Phosphate-acyl-ACP acyltransferase</fullName>
    </alternativeName>
</protein>
<evidence type="ECO:0000256" key="6">
    <source>
        <dbReference type="ARBA" id="ARBA00023209"/>
    </source>
</evidence>
<keyword evidence="6 10" id="KW-0594">Phospholipid biosynthesis</keyword>
<keyword evidence="4 10" id="KW-0808">Transferase</keyword>
<keyword evidence="5 10" id="KW-0443">Lipid metabolism</keyword>
<accession>A0A9D0YW56</accession>
<comment type="catalytic activity">
    <reaction evidence="1 10">
        <text>a fatty acyl-[ACP] + phosphate = an acyl phosphate + holo-[ACP]</text>
        <dbReference type="Rhea" id="RHEA:42292"/>
        <dbReference type="Rhea" id="RHEA-COMP:9685"/>
        <dbReference type="Rhea" id="RHEA-COMP:14125"/>
        <dbReference type="ChEBI" id="CHEBI:43474"/>
        <dbReference type="ChEBI" id="CHEBI:59918"/>
        <dbReference type="ChEBI" id="CHEBI:64479"/>
        <dbReference type="ChEBI" id="CHEBI:138651"/>
        <dbReference type="EC" id="2.3.1.274"/>
    </reaction>
</comment>
<proteinExistence type="inferred from homology"/>
<evidence type="ECO:0000256" key="8">
    <source>
        <dbReference type="ARBA" id="ARBA00024069"/>
    </source>
</evidence>
<dbReference type="Gene3D" id="3.40.718.10">
    <property type="entry name" value="Isopropylmalate Dehydrogenase"/>
    <property type="match status" value="1"/>
</dbReference>
<comment type="similarity">
    <text evidence="10">Belongs to the PlsX family.</text>
</comment>
<dbReference type="PANTHER" id="PTHR30100">
    <property type="entry name" value="FATTY ACID/PHOSPHOLIPID SYNTHESIS PROTEIN PLSX"/>
    <property type="match status" value="1"/>
</dbReference>
<keyword evidence="2 10" id="KW-0963">Cytoplasm</keyword>
<dbReference type="InterPro" id="IPR003664">
    <property type="entry name" value="FA_synthesis"/>
</dbReference>
<name>A0A9D0YW56_9FIRM</name>
<comment type="subunit">
    <text evidence="9 10">Homodimer. Probably interacts with PlsY.</text>
</comment>
<comment type="function">
    <text evidence="10">Catalyzes the reversible formation of acyl-phosphate (acyl-PO(4)) from acyl-[acyl-carrier-protein] (acyl-ACP). This enzyme utilizes acyl-ACP as fatty acyl donor, but not acyl-CoA.</text>
</comment>
<dbReference type="GO" id="GO:0005737">
    <property type="term" value="C:cytoplasm"/>
    <property type="evidence" value="ECO:0007669"/>
    <property type="project" value="UniProtKB-SubCell"/>
</dbReference>
<dbReference type="Proteomes" id="UP000886819">
    <property type="component" value="Unassembled WGS sequence"/>
</dbReference>
<dbReference type="EC" id="2.3.1.274" evidence="8 10"/>
<dbReference type="EMBL" id="DVFI01000092">
    <property type="protein sequence ID" value="HIQ63182.1"/>
    <property type="molecule type" value="Genomic_DNA"/>
</dbReference>
<evidence type="ECO:0000256" key="4">
    <source>
        <dbReference type="ARBA" id="ARBA00022679"/>
    </source>
</evidence>
<evidence type="ECO:0000256" key="7">
    <source>
        <dbReference type="ARBA" id="ARBA00023264"/>
    </source>
</evidence>
<evidence type="ECO:0000256" key="2">
    <source>
        <dbReference type="ARBA" id="ARBA00022490"/>
    </source>
</evidence>
<dbReference type="PANTHER" id="PTHR30100:SF1">
    <property type="entry name" value="PHOSPHATE ACYLTRANSFERASE"/>
    <property type="match status" value="1"/>
</dbReference>
<keyword evidence="7 10" id="KW-1208">Phospholipid metabolism</keyword>
<dbReference type="GO" id="GO:0008654">
    <property type="term" value="P:phospholipid biosynthetic process"/>
    <property type="evidence" value="ECO:0007669"/>
    <property type="project" value="UniProtKB-KW"/>
</dbReference>
<dbReference type="AlphaFoldDB" id="A0A9D0YW56"/>
<dbReference type="SUPFAM" id="SSF53659">
    <property type="entry name" value="Isocitrate/Isopropylmalate dehydrogenase-like"/>
    <property type="match status" value="1"/>
</dbReference>
<evidence type="ECO:0000256" key="9">
    <source>
        <dbReference type="ARBA" id="ARBA00046608"/>
    </source>
</evidence>
<sequence>MHIIAVDAMGGDHAPQSTVQGSVEALRAYGDLRILLVGQEEKLAPLLQDAGDVRDRLEIVDAREVISNNESPVMAIRQKTDASLVRAFALVREGRAQALVSAGSTGAVMAGGMFRLGRIEGVERPALATPIPTAGGGQTLLLDSGANVDCQGAWIAQFARMGAVYARQVLGVTNPRVGLLNIGEEEEKGNRQTKEAGALLKETGLNFVGNVEARAIPMGEADVVACDGFAGNVALKAMEGITKALFDLLRQELTANSRTKLGAALVKPALRRIKKRMNAEEIGGVPMLGVLGAVVKAHGNSSAKAFFSAVRQAYRMLEGNVTDIIRSELQDV</sequence>
<reference evidence="11" key="2">
    <citation type="journal article" date="2021" name="PeerJ">
        <title>Extensive microbial diversity within the chicken gut microbiome revealed by metagenomics and culture.</title>
        <authorList>
            <person name="Gilroy R."/>
            <person name="Ravi A."/>
            <person name="Getino M."/>
            <person name="Pursley I."/>
            <person name="Horton D.L."/>
            <person name="Alikhan N.F."/>
            <person name="Baker D."/>
            <person name="Gharbi K."/>
            <person name="Hall N."/>
            <person name="Watson M."/>
            <person name="Adriaenssens E.M."/>
            <person name="Foster-Nyarko E."/>
            <person name="Jarju S."/>
            <person name="Secka A."/>
            <person name="Antonio M."/>
            <person name="Oren A."/>
            <person name="Chaudhuri R.R."/>
            <person name="La Ragione R."/>
            <person name="Hildebrand F."/>
            <person name="Pallen M.J."/>
        </authorList>
    </citation>
    <scope>NUCLEOTIDE SEQUENCE</scope>
    <source>
        <strain evidence="11">ChiHile30-977</strain>
    </source>
</reference>
<dbReference type="InterPro" id="IPR012281">
    <property type="entry name" value="Phospholipid_synth_PlsX-like"/>
</dbReference>
<keyword evidence="3 10" id="KW-0444">Lipid biosynthesis</keyword>
<comment type="subcellular location">
    <subcellularLocation>
        <location evidence="10">Cytoplasm</location>
    </subcellularLocation>
    <text evidence="10">Associated with the membrane possibly through PlsY.</text>
</comment>
<comment type="caution">
    <text evidence="11">The sequence shown here is derived from an EMBL/GenBank/DDBJ whole genome shotgun (WGS) entry which is preliminary data.</text>
</comment>
<dbReference type="GO" id="GO:0006633">
    <property type="term" value="P:fatty acid biosynthetic process"/>
    <property type="evidence" value="ECO:0007669"/>
    <property type="project" value="UniProtKB-UniRule"/>
</dbReference>
<dbReference type="NCBIfam" id="TIGR00182">
    <property type="entry name" value="plsX"/>
    <property type="match status" value="1"/>
</dbReference>
<dbReference type="Pfam" id="PF02504">
    <property type="entry name" value="FA_synthesis"/>
    <property type="match status" value="1"/>
</dbReference>
<evidence type="ECO:0000256" key="5">
    <source>
        <dbReference type="ARBA" id="ARBA00023098"/>
    </source>
</evidence>